<comment type="function">
    <text evidence="1">Catalyzes the hydrolysis of futalosine (FL) to dehypoxanthine futalosine (DHFL) and hypoxanthine, a step in the biosynthesis of menaquinone (MK, vitamin K2).</text>
</comment>
<dbReference type="PANTHER" id="PTHR46832">
    <property type="entry name" value="5'-METHYLTHIOADENOSINE/S-ADENOSYLHOMOCYSTEINE NUCLEOSIDASE"/>
    <property type="match status" value="1"/>
</dbReference>
<dbReference type="PANTHER" id="PTHR46832:SF2">
    <property type="entry name" value="FUTALOSINE HYDROLASE"/>
    <property type="match status" value="1"/>
</dbReference>
<keyword evidence="5" id="KW-1185">Reference proteome</keyword>
<organism evidence="4 5">
    <name type="scientific">Pelobacter propionicus (strain DSM 2379 / NBRC 103807 / OttBd1)</name>
    <dbReference type="NCBI Taxonomy" id="338966"/>
    <lineage>
        <taxon>Bacteria</taxon>
        <taxon>Pseudomonadati</taxon>
        <taxon>Thermodesulfobacteriota</taxon>
        <taxon>Desulfuromonadia</taxon>
        <taxon>Desulfuromonadales</taxon>
        <taxon>Desulfuromonadaceae</taxon>
        <taxon>Pelobacter</taxon>
    </lineage>
</organism>
<dbReference type="GO" id="GO:0008930">
    <property type="term" value="F:methylthioadenosine nucleosidase activity"/>
    <property type="evidence" value="ECO:0007669"/>
    <property type="project" value="TreeGrafter"/>
</dbReference>
<evidence type="ECO:0000256" key="1">
    <source>
        <dbReference type="HAMAP-Rule" id="MF_00991"/>
    </source>
</evidence>
<dbReference type="GO" id="GO:0009234">
    <property type="term" value="P:menaquinone biosynthetic process"/>
    <property type="evidence" value="ECO:0007669"/>
    <property type="project" value="UniProtKB-UniRule"/>
</dbReference>
<name>A1AU46_PELPD</name>
<dbReference type="GO" id="GO:0019284">
    <property type="term" value="P:L-methionine salvage from S-adenosylmethionine"/>
    <property type="evidence" value="ECO:0007669"/>
    <property type="project" value="TreeGrafter"/>
</dbReference>
<dbReference type="KEGG" id="ppd:Ppro_3274"/>
<evidence type="ECO:0000259" key="3">
    <source>
        <dbReference type="Pfam" id="PF01048"/>
    </source>
</evidence>
<dbReference type="CDD" id="cd17766">
    <property type="entry name" value="futalosine_nucleosidase_MqnB"/>
    <property type="match status" value="1"/>
</dbReference>
<evidence type="ECO:0000313" key="4">
    <source>
        <dbReference type="EMBL" id="ABL00867.1"/>
    </source>
</evidence>
<dbReference type="GO" id="GO:0008782">
    <property type="term" value="F:adenosylhomocysteine nucleosidase activity"/>
    <property type="evidence" value="ECO:0007669"/>
    <property type="project" value="TreeGrafter"/>
</dbReference>
<sequence>MRPVLIITAVRQEAKLLEKALVAASRVNTPAFATVNGMLGGIAVVICVAGVGKINAAAATAALIERHKPRLVINTGCAGAYPGSGLAIGDLAVASVEILGDEGALTSLGWLGLREMKLPYLVQGTRRYYNEIPLSCHISEKAVQLADYCGIGLARGRFVTVSTCSGTTLKGEELVHRFGALAENMEGGAVALVCLRYGVDCLEIRGISNLVEERNLENWDISRAVEAAQRFVLKYLEEMDRPDSHPPRHSVVPDV</sequence>
<dbReference type="Proteomes" id="UP000006732">
    <property type="component" value="Chromosome"/>
</dbReference>
<dbReference type="HOGENOM" id="CLU_031248_3_1_7"/>
<keyword evidence="1" id="KW-0474">Menaquinone biosynthesis</keyword>
<dbReference type="EC" id="3.2.2.26" evidence="1 2"/>
<gene>
    <name evidence="1" type="primary">mqnB</name>
    <name evidence="4" type="ordered locus">Ppro_3274</name>
</gene>
<dbReference type="InterPro" id="IPR019963">
    <property type="entry name" value="FL_hydrolase_MqnB"/>
</dbReference>
<comment type="similarity">
    <text evidence="1">Belongs to the PNP/UDP phosphorylase family. Futalosine hydrolase subfamily.</text>
</comment>
<protein>
    <recommendedName>
        <fullName evidence="1 2">Futalosine hydrolase</fullName>
        <shortName evidence="1">FL hydrolase</shortName>
        <ecNumber evidence="1 2">3.2.2.26</ecNumber>
    </recommendedName>
    <alternativeName>
        <fullName evidence="1">Futalosine nucleosidase</fullName>
    </alternativeName>
    <alternativeName>
        <fullName evidence="1">Menaquinone biosynthetic enzyme MqnB</fullName>
    </alternativeName>
</protein>
<dbReference type="Gene3D" id="3.40.50.1580">
    <property type="entry name" value="Nucleoside phosphorylase domain"/>
    <property type="match status" value="1"/>
</dbReference>
<dbReference type="OrthoDB" id="9788270at2"/>
<dbReference type="InterPro" id="IPR000845">
    <property type="entry name" value="Nucleoside_phosphorylase_d"/>
</dbReference>
<feature type="domain" description="Nucleoside phosphorylase" evidence="3">
    <location>
        <begin position="4"/>
        <end position="237"/>
    </location>
</feature>
<dbReference type="STRING" id="338966.Ppro_3274"/>
<keyword evidence="1 4" id="KW-0378">Hydrolase</keyword>
<dbReference type="UniPathway" id="UPA00079"/>
<dbReference type="GO" id="GO:0005829">
    <property type="term" value="C:cytosol"/>
    <property type="evidence" value="ECO:0007669"/>
    <property type="project" value="TreeGrafter"/>
</dbReference>
<dbReference type="RefSeq" id="WP_011737084.1">
    <property type="nucleotide sequence ID" value="NC_008609.1"/>
</dbReference>
<accession>A1AU46</accession>
<proteinExistence type="inferred from homology"/>
<dbReference type="InterPro" id="IPR035994">
    <property type="entry name" value="Nucleoside_phosphorylase_sf"/>
</dbReference>
<dbReference type="EMBL" id="CP000482">
    <property type="protein sequence ID" value="ABL00867.1"/>
    <property type="molecule type" value="Genomic_DNA"/>
</dbReference>
<evidence type="ECO:0000256" key="2">
    <source>
        <dbReference type="NCBIfam" id="TIGR03664"/>
    </source>
</evidence>
<evidence type="ECO:0000313" key="5">
    <source>
        <dbReference type="Proteomes" id="UP000006732"/>
    </source>
</evidence>
<dbReference type="GO" id="GO:0009116">
    <property type="term" value="P:nucleoside metabolic process"/>
    <property type="evidence" value="ECO:0007669"/>
    <property type="project" value="InterPro"/>
</dbReference>
<comment type="catalytic activity">
    <reaction evidence="1">
        <text>futalosine + H2O = dehypoxanthine futalosine + hypoxanthine</text>
        <dbReference type="Rhea" id="RHEA:25904"/>
        <dbReference type="ChEBI" id="CHEBI:15377"/>
        <dbReference type="ChEBI" id="CHEBI:17368"/>
        <dbReference type="ChEBI" id="CHEBI:58863"/>
        <dbReference type="ChEBI" id="CHEBI:58864"/>
        <dbReference type="EC" id="3.2.2.26"/>
    </reaction>
</comment>
<comment type="pathway">
    <text evidence="1">Quinol/quinone metabolism; menaquinone biosynthesis.</text>
</comment>
<reference evidence="4 5" key="1">
    <citation type="submission" date="2006-10" db="EMBL/GenBank/DDBJ databases">
        <title>Complete sequence of chromosome of Pelobacter propionicus DSM 2379.</title>
        <authorList>
            <consortium name="US DOE Joint Genome Institute"/>
            <person name="Copeland A."/>
            <person name="Lucas S."/>
            <person name="Lapidus A."/>
            <person name="Barry K."/>
            <person name="Detter J.C."/>
            <person name="Glavina del Rio T."/>
            <person name="Hammon N."/>
            <person name="Israni S."/>
            <person name="Dalin E."/>
            <person name="Tice H."/>
            <person name="Pitluck S."/>
            <person name="Saunders E."/>
            <person name="Brettin T."/>
            <person name="Bruce D."/>
            <person name="Han C."/>
            <person name="Tapia R."/>
            <person name="Schmutz J."/>
            <person name="Larimer F."/>
            <person name="Land M."/>
            <person name="Hauser L."/>
            <person name="Kyrpides N."/>
            <person name="Kim E."/>
            <person name="Lovley D."/>
            <person name="Richardson P."/>
        </authorList>
    </citation>
    <scope>NUCLEOTIDE SEQUENCE [LARGE SCALE GENOMIC DNA]</scope>
    <source>
        <strain evidence="5">DSM 2379 / NBRC 103807 / OttBd1</strain>
    </source>
</reference>
<dbReference type="SUPFAM" id="SSF53167">
    <property type="entry name" value="Purine and uridine phosphorylases"/>
    <property type="match status" value="1"/>
</dbReference>
<keyword evidence="4" id="KW-0326">Glycosidase</keyword>
<dbReference type="Pfam" id="PF01048">
    <property type="entry name" value="PNP_UDP_1"/>
    <property type="match status" value="1"/>
</dbReference>
<dbReference type="HAMAP" id="MF_00991">
    <property type="entry name" value="MqnB"/>
    <property type="match status" value="1"/>
</dbReference>
<dbReference type="NCBIfam" id="TIGR03664">
    <property type="entry name" value="fut_nucase"/>
    <property type="match status" value="1"/>
</dbReference>
<dbReference type="AlphaFoldDB" id="A1AU46"/>
<dbReference type="eggNOG" id="COG0775">
    <property type="taxonomic scope" value="Bacteria"/>
</dbReference>